<feature type="domain" description="DNA mismatch repair proteins mutS family" evidence="5">
    <location>
        <begin position="441"/>
        <end position="627"/>
    </location>
</feature>
<keyword evidence="4" id="KW-0812">Transmembrane</keyword>
<organism evidence="6">
    <name type="scientific">viral metagenome</name>
    <dbReference type="NCBI Taxonomy" id="1070528"/>
    <lineage>
        <taxon>unclassified sequences</taxon>
        <taxon>metagenomes</taxon>
        <taxon>organismal metagenomes</taxon>
    </lineage>
</organism>
<dbReference type="Gene3D" id="3.40.50.300">
    <property type="entry name" value="P-loop containing nucleotide triphosphate hydrolases"/>
    <property type="match status" value="1"/>
</dbReference>
<keyword evidence="4" id="KW-0472">Membrane</keyword>
<dbReference type="Pfam" id="PF00488">
    <property type="entry name" value="MutS_V"/>
    <property type="match status" value="1"/>
</dbReference>
<evidence type="ECO:0000313" key="6">
    <source>
        <dbReference type="EMBL" id="QHT75418.1"/>
    </source>
</evidence>
<reference evidence="6" key="1">
    <citation type="journal article" date="2020" name="Nature">
        <title>Giant virus diversity and host interactions through global metagenomics.</title>
        <authorList>
            <person name="Schulz F."/>
            <person name="Roux S."/>
            <person name="Paez-Espino D."/>
            <person name="Jungbluth S."/>
            <person name="Walsh D.A."/>
            <person name="Denef V.J."/>
            <person name="McMahon K.D."/>
            <person name="Konstantinidis K.T."/>
            <person name="Eloe-Fadrosh E.A."/>
            <person name="Kyrpides N.C."/>
            <person name="Woyke T."/>
        </authorList>
    </citation>
    <scope>NUCLEOTIDE SEQUENCE</scope>
    <source>
        <strain evidence="6">GVMAG-M-3300023179-63</strain>
    </source>
</reference>
<evidence type="ECO:0000256" key="1">
    <source>
        <dbReference type="ARBA" id="ARBA00022741"/>
    </source>
</evidence>
<evidence type="ECO:0000256" key="4">
    <source>
        <dbReference type="SAM" id="Phobius"/>
    </source>
</evidence>
<evidence type="ECO:0000256" key="3">
    <source>
        <dbReference type="ARBA" id="ARBA00023125"/>
    </source>
</evidence>
<accession>A0A6C0H4F4</accession>
<dbReference type="InterPro" id="IPR000432">
    <property type="entry name" value="DNA_mismatch_repair_MutS_C"/>
</dbReference>
<proteinExistence type="predicted"/>
<sequence length="627" mass="73385">MELIRTLISYYEKGEYNTKDKYSDAFKLPIEYLDTNSLFVINNNIINDLELVKVNPAANPSYPSDATNANNLLDISNANNANYNLYYHVFDPKTIFEKNIINKWSKYYTNNKEFLSETQDLIKNYSPLKKVDFDLNPNPSLNPTICKNTTFYNNCEQIIYDNGFTSNYQYIDMPILHKFNNNSIVLQALSIYNLSTPVISLAIPILFMLLPFFIIKLQGHKITLNLYFNHLRTVFSNHIIGKLFSSLSETNLTNKIYIFFSFGFYVFQLYLNINGCIKYFRNIKYMHNILQDVKLYITDTLKSYEHFLSFTKDLFHYKLFNERITKNIAIFKSYLCELRKLTPYSLKINKLFELGQLMKCFYYLNRNDSFIRSLYFSFGFNGYVKNIESLQKYISNKVMNYCTYNNNKPTKFDNAYFANLNSIETDEKPKLKIVKNSYKLDKNIIITGPNASGKTTLLKSTLFNILLCQQIGCGFFDGASIKIYDYIHCYINIPDTGGRDSLYQAEARQCKNILQLIENNKDKNHFCVFDELYSGTNPDEAITSAYGYLNHLNKLKNIDYMLTTHYNKLCKKLTKQNNNFYMNVKTNSSRDDFEYTYKIKKGISKVKGALKVLKDLEYPDTIITNMK</sequence>
<dbReference type="AlphaFoldDB" id="A0A6C0H4F4"/>
<dbReference type="SMART" id="SM00534">
    <property type="entry name" value="MUTSac"/>
    <property type="match status" value="1"/>
</dbReference>
<dbReference type="InterPro" id="IPR027417">
    <property type="entry name" value="P-loop_NTPase"/>
</dbReference>
<dbReference type="GO" id="GO:0030983">
    <property type="term" value="F:mismatched DNA binding"/>
    <property type="evidence" value="ECO:0007669"/>
    <property type="project" value="InterPro"/>
</dbReference>
<evidence type="ECO:0000256" key="2">
    <source>
        <dbReference type="ARBA" id="ARBA00022840"/>
    </source>
</evidence>
<dbReference type="SUPFAM" id="SSF52540">
    <property type="entry name" value="P-loop containing nucleoside triphosphate hydrolases"/>
    <property type="match status" value="1"/>
</dbReference>
<protein>
    <recommendedName>
        <fullName evidence="5">DNA mismatch repair proteins mutS family domain-containing protein</fullName>
    </recommendedName>
</protein>
<dbReference type="EMBL" id="MN739871">
    <property type="protein sequence ID" value="QHT75418.1"/>
    <property type="molecule type" value="Genomic_DNA"/>
</dbReference>
<dbReference type="PANTHER" id="PTHR11361:SF34">
    <property type="entry name" value="DNA MISMATCH REPAIR PROTEIN MSH1, MITOCHONDRIAL"/>
    <property type="match status" value="1"/>
</dbReference>
<dbReference type="GO" id="GO:0005524">
    <property type="term" value="F:ATP binding"/>
    <property type="evidence" value="ECO:0007669"/>
    <property type="project" value="UniProtKB-KW"/>
</dbReference>
<evidence type="ECO:0000259" key="5">
    <source>
        <dbReference type="SMART" id="SM00534"/>
    </source>
</evidence>
<dbReference type="GO" id="GO:0006298">
    <property type="term" value="P:mismatch repair"/>
    <property type="evidence" value="ECO:0007669"/>
    <property type="project" value="InterPro"/>
</dbReference>
<dbReference type="InterPro" id="IPR045076">
    <property type="entry name" value="MutS"/>
</dbReference>
<dbReference type="PANTHER" id="PTHR11361">
    <property type="entry name" value="DNA MISMATCH REPAIR PROTEIN MUTS FAMILY MEMBER"/>
    <property type="match status" value="1"/>
</dbReference>
<dbReference type="GO" id="GO:0140664">
    <property type="term" value="F:ATP-dependent DNA damage sensor activity"/>
    <property type="evidence" value="ECO:0007669"/>
    <property type="project" value="InterPro"/>
</dbReference>
<feature type="transmembrane region" description="Helical" evidence="4">
    <location>
        <begin position="256"/>
        <end position="277"/>
    </location>
</feature>
<name>A0A6C0H4F4_9ZZZZ</name>
<keyword evidence="1" id="KW-0547">Nucleotide-binding</keyword>
<keyword evidence="3" id="KW-0238">DNA-binding</keyword>
<feature type="transmembrane region" description="Helical" evidence="4">
    <location>
        <begin position="191"/>
        <end position="214"/>
    </location>
</feature>
<keyword evidence="2" id="KW-0067">ATP-binding</keyword>
<keyword evidence="4" id="KW-1133">Transmembrane helix</keyword>